<evidence type="ECO:0000256" key="6">
    <source>
        <dbReference type="ARBA" id="ARBA00023136"/>
    </source>
</evidence>
<evidence type="ECO:0000256" key="7">
    <source>
        <dbReference type="RuleBase" id="RU363032"/>
    </source>
</evidence>
<feature type="transmembrane region" description="Helical" evidence="7">
    <location>
        <begin position="132"/>
        <end position="152"/>
    </location>
</feature>
<keyword evidence="2 7" id="KW-0813">Transport</keyword>
<feature type="transmembrane region" description="Helical" evidence="7">
    <location>
        <begin position="235"/>
        <end position="254"/>
    </location>
</feature>
<comment type="subcellular location">
    <subcellularLocation>
        <location evidence="1 7">Cell membrane</location>
        <topology evidence="1 7">Multi-pass membrane protein</topology>
    </subcellularLocation>
</comment>
<evidence type="ECO:0000256" key="1">
    <source>
        <dbReference type="ARBA" id="ARBA00004651"/>
    </source>
</evidence>
<keyword evidence="6 7" id="KW-0472">Membrane</keyword>
<dbReference type="InterPro" id="IPR000515">
    <property type="entry name" value="MetI-like"/>
</dbReference>
<dbReference type="EMBL" id="CADCWG010000180">
    <property type="protein sequence ID" value="CAA9562885.1"/>
    <property type="molecule type" value="Genomic_DNA"/>
</dbReference>
<dbReference type="Gene3D" id="1.10.3720.10">
    <property type="entry name" value="MetI-like"/>
    <property type="match status" value="1"/>
</dbReference>
<sequence>MSLRTPSLPAAPAGSPRVLAPSRGRAARRAHLVRAVTAYLFLLPALLAFALFAWYPIVRGLIVSFQEVNLVDPPRWVGLENFRQLIDDPLFVTAWANTLRFAGLGLLLGYAVPFVLALAINEVRHLRWYFRLAFYLPVVLPPIVAVYLWQWILDPGPGLANQILGWFGVDPQPWLQSSDTAMLSLVIVATWSYAGSTMLIYLAALQGVPAHLYDAAEVDGANLLRRLFDITLPQLRFILLIMLVLQIIGTMQVFTEPFVLTDGGPANATVTVLLLLYRYAFQYGNYGAASALGLMLFVVLVAFSLLYLWLTRRFRP</sequence>
<evidence type="ECO:0000256" key="2">
    <source>
        <dbReference type="ARBA" id="ARBA00022448"/>
    </source>
</evidence>
<reference evidence="9" key="1">
    <citation type="submission" date="2020-02" db="EMBL/GenBank/DDBJ databases">
        <authorList>
            <person name="Meier V. D."/>
        </authorList>
    </citation>
    <scope>NUCLEOTIDE SEQUENCE</scope>
    <source>
        <strain evidence="9">AVDCRST_MAG49</strain>
    </source>
</reference>
<feature type="domain" description="ABC transmembrane type-1" evidence="8">
    <location>
        <begin position="95"/>
        <end position="307"/>
    </location>
</feature>
<gene>
    <name evidence="9" type="ORF">AVDCRST_MAG49-2656</name>
</gene>
<comment type="similarity">
    <text evidence="7">Belongs to the binding-protein-dependent transport system permease family.</text>
</comment>
<dbReference type="PANTHER" id="PTHR30193">
    <property type="entry name" value="ABC TRANSPORTER PERMEASE PROTEIN"/>
    <property type="match status" value="1"/>
</dbReference>
<evidence type="ECO:0000313" key="9">
    <source>
        <dbReference type="EMBL" id="CAA9562885.1"/>
    </source>
</evidence>
<dbReference type="CDD" id="cd06261">
    <property type="entry name" value="TM_PBP2"/>
    <property type="match status" value="1"/>
</dbReference>
<protein>
    <submittedName>
        <fullName evidence="9">N-Acetyl-D-glucosamine ABC transport system, permease protein 1</fullName>
    </submittedName>
</protein>
<feature type="transmembrane region" description="Helical" evidence="7">
    <location>
        <begin position="181"/>
        <end position="204"/>
    </location>
</feature>
<dbReference type="PANTHER" id="PTHR30193:SF41">
    <property type="entry name" value="DIACETYLCHITOBIOSE UPTAKE SYSTEM PERMEASE PROTEIN NGCF"/>
    <property type="match status" value="1"/>
</dbReference>
<accession>A0A6J4UXM5</accession>
<organism evidence="9">
    <name type="scientific">uncultured Thermomicrobiales bacterium</name>
    <dbReference type="NCBI Taxonomy" id="1645740"/>
    <lineage>
        <taxon>Bacteria</taxon>
        <taxon>Pseudomonadati</taxon>
        <taxon>Thermomicrobiota</taxon>
        <taxon>Thermomicrobia</taxon>
        <taxon>Thermomicrobiales</taxon>
        <taxon>environmental samples</taxon>
    </lineage>
</organism>
<evidence type="ECO:0000256" key="3">
    <source>
        <dbReference type="ARBA" id="ARBA00022475"/>
    </source>
</evidence>
<evidence type="ECO:0000256" key="5">
    <source>
        <dbReference type="ARBA" id="ARBA00022989"/>
    </source>
</evidence>
<proteinExistence type="inferred from homology"/>
<keyword evidence="5 7" id="KW-1133">Transmembrane helix</keyword>
<dbReference type="GO" id="GO:0005886">
    <property type="term" value="C:plasma membrane"/>
    <property type="evidence" value="ECO:0007669"/>
    <property type="project" value="UniProtKB-SubCell"/>
</dbReference>
<feature type="transmembrane region" description="Helical" evidence="7">
    <location>
        <begin position="286"/>
        <end position="310"/>
    </location>
</feature>
<dbReference type="GO" id="GO:0055085">
    <property type="term" value="P:transmembrane transport"/>
    <property type="evidence" value="ECO:0007669"/>
    <property type="project" value="InterPro"/>
</dbReference>
<evidence type="ECO:0000256" key="4">
    <source>
        <dbReference type="ARBA" id="ARBA00022692"/>
    </source>
</evidence>
<dbReference type="PROSITE" id="PS50928">
    <property type="entry name" value="ABC_TM1"/>
    <property type="match status" value="1"/>
</dbReference>
<feature type="transmembrane region" description="Helical" evidence="7">
    <location>
        <begin position="32"/>
        <end position="55"/>
    </location>
</feature>
<dbReference type="InterPro" id="IPR035906">
    <property type="entry name" value="MetI-like_sf"/>
</dbReference>
<dbReference type="AlphaFoldDB" id="A0A6J4UXM5"/>
<feature type="transmembrane region" description="Helical" evidence="7">
    <location>
        <begin position="99"/>
        <end position="120"/>
    </location>
</feature>
<evidence type="ECO:0000259" key="8">
    <source>
        <dbReference type="PROSITE" id="PS50928"/>
    </source>
</evidence>
<keyword evidence="4 7" id="KW-0812">Transmembrane</keyword>
<dbReference type="SUPFAM" id="SSF161098">
    <property type="entry name" value="MetI-like"/>
    <property type="match status" value="1"/>
</dbReference>
<dbReference type="Pfam" id="PF00528">
    <property type="entry name" value="BPD_transp_1"/>
    <property type="match status" value="1"/>
</dbReference>
<name>A0A6J4UXM5_9BACT</name>
<dbReference type="InterPro" id="IPR051393">
    <property type="entry name" value="ABC_transporter_permease"/>
</dbReference>
<keyword evidence="3" id="KW-1003">Cell membrane</keyword>